<name>W2D0U2_9BACT</name>
<reference evidence="2 3" key="1">
    <citation type="submission" date="2013-11" db="EMBL/GenBank/DDBJ databases">
        <title>Single cell genomics of uncultured Tannerella BU063 (oral taxon 286).</title>
        <authorList>
            <person name="Beall C.J."/>
            <person name="Campbell A.G."/>
            <person name="Griffen A.L."/>
            <person name="Podar M."/>
            <person name="Leys E.J."/>
        </authorList>
    </citation>
    <scope>NUCLEOTIDE SEQUENCE [LARGE SCALE GENOMIC DNA]</scope>
    <source>
        <strain evidence="2">Cell 8/11</strain>
    </source>
</reference>
<comment type="caution">
    <text evidence="2">The sequence shown here is derived from an EMBL/GenBank/DDBJ whole genome shotgun (WGS) entry which is preliminary data.</text>
</comment>
<dbReference type="Pfam" id="PF11459">
    <property type="entry name" value="AbiEi_3"/>
    <property type="match status" value="1"/>
</dbReference>
<dbReference type="Proteomes" id="UP000034980">
    <property type="component" value="Unassembled WGS sequence"/>
</dbReference>
<sequence>MDISTESKINRLLKSGQKGGLYFSGWLSRQGYSPQLIDRYRASGWLSALSRGVVYRTGSQLSAFGALASYNQQVEKDLHIAAHSALDLWGFNHYVPMGKPILVVGMDKKTAPQWMQSELFDREFLPFSSSLFPASQAVTLHYQDWELPVSMPEQAFMECLLLAPKRYDYMDLFYIMEQLTTLRPTVVQSLLEATQHYRIRRLFLYMAEKAGHSWFEDLDTARIDLGTHKLQLIKSGVYVSKYKITVPQALHDYE</sequence>
<dbReference type="AlphaFoldDB" id="W2D0U2"/>
<organism evidence="2 3">
    <name type="scientific">Tannerella sp. oral taxon BU063 isolate Cell 8/11</name>
    <dbReference type="NCBI Taxonomy" id="1411915"/>
    <lineage>
        <taxon>Bacteria</taxon>
        <taxon>Pseudomonadati</taxon>
        <taxon>Bacteroidota</taxon>
        <taxon>Bacteroidia</taxon>
        <taxon>Bacteroidales</taxon>
        <taxon>Tannerellaceae</taxon>
        <taxon>Tannerella</taxon>
    </lineage>
</organism>
<dbReference type="EMBL" id="AYYF01000962">
    <property type="protein sequence ID" value="ETK13064.1"/>
    <property type="molecule type" value="Genomic_DNA"/>
</dbReference>
<gene>
    <name evidence="2" type="ORF">T235_05595</name>
</gene>
<evidence type="ECO:0000313" key="2">
    <source>
        <dbReference type="EMBL" id="ETK13064.1"/>
    </source>
</evidence>
<dbReference type="Pfam" id="PF17194">
    <property type="entry name" value="AbiEi_3_N"/>
    <property type="match status" value="1"/>
</dbReference>
<feature type="domain" description="Transcriptional regulator AbiEi antitoxin N-terminal" evidence="1">
    <location>
        <begin position="6"/>
        <end position="97"/>
    </location>
</feature>
<evidence type="ECO:0000313" key="3">
    <source>
        <dbReference type="Proteomes" id="UP000034980"/>
    </source>
</evidence>
<protein>
    <recommendedName>
        <fullName evidence="1">Transcriptional regulator AbiEi antitoxin N-terminal domain-containing protein</fullName>
    </recommendedName>
</protein>
<dbReference type="InterPro" id="IPR021561">
    <property type="entry name" value="AbiEi_3"/>
</dbReference>
<dbReference type="PATRIC" id="fig|1411915.3.peg.330"/>
<accession>W2D0U2</accession>
<proteinExistence type="predicted"/>
<dbReference type="InterPro" id="IPR033455">
    <property type="entry name" value="AbiEi_3_N"/>
</dbReference>
<evidence type="ECO:0000259" key="1">
    <source>
        <dbReference type="Pfam" id="PF17194"/>
    </source>
</evidence>